<evidence type="ECO:0000313" key="3">
    <source>
        <dbReference type="Proteomes" id="UP000605670"/>
    </source>
</evidence>
<dbReference type="CDD" id="cd04301">
    <property type="entry name" value="NAT_SF"/>
    <property type="match status" value="1"/>
</dbReference>
<dbReference type="GO" id="GO:0016747">
    <property type="term" value="F:acyltransferase activity, transferring groups other than amino-acyl groups"/>
    <property type="evidence" value="ECO:0007669"/>
    <property type="project" value="InterPro"/>
</dbReference>
<dbReference type="PROSITE" id="PS51186">
    <property type="entry name" value="GNAT"/>
    <property type="match status" value="1"/>
</dbReference>
<evidence type="ECO:0000259" key="1">
    <source>
        <dbReference type="PROSITE" id="PS51186"/>
    </source>
</evidence>
<evidence type="ECO:0000313" key="2">
    <source>
        <dbReference type="EMBL" id="GGF55799.1"/>
    </source>
</evidence>
<dbReference type="Gene3D" id="3.40.630.30">
    <property type="match status" value="1"/>
</dbReference>
<dbReference type="InterPro" id="IPR016181">
    <property type="entry name" value="Acyl_CoA_acyltransferase"/>
</dbReference>
<dbReference type="PANTHER" id="PTHR39173">
    <property type="entry name" value="ACETYLTRANSFERASE"/>
    <property type="match status" value="1"/>
</dbReference>
<reference evidence="2" key="1">
    <citation type="journal article" date="2014" name="Int. J. Syst. Evol. Microbiol.">
        <title>Complete genome sequence of Corynebacterium casei LMG S-19264T (=DSM 44701T), isolated from a smear-ripened cheese.</title>
        <authorList>
            <consortium name="US DOE Joint Genome Institute (JGI-PGF)"/>
            <person name="Walter F."/>
            <person name="Albersmeier A."/>
            <person name="Kalinowski J."/>
            <person name="Ruckert C."/>
        </authorList>
    </citation>
    <scope>NUCLEOTIDE SEQUENCE</scope>
    <source>
        <strain evidence="2">CGMCC 1.12160</strain>
    </source>
</reference>
<gene>
    <name evidence="2" type="ORF">GCM10011366_24610</name>
</gene>
<protein>
    <recommendedName>
        <fullName evidence="1">N-acetyltransferase domain-containing protein</fullName>
    </recommendedName>
</protein>
<dbReference type="Pfam" id="PF13302">
    <property type="entry name" value="Acetyltransf_3"/>
    <property type="match status" value="1"/>
</dbReference>
<sequence>MELILRPPTADDETAVRALHEELLAEDFEFVLTDGTWDDVLAQVAREASGVGLAPGRVPADFLLAEVDGEVVGRVSIRHQLNEFLVEVGGHVGYAVGRRFRRRGYATEILRRSVERLADLGVDRVLVTCDDDNVASATVVEACGGVLEDVRQTGPDRPGKRRYWITAR</sequence>
<dbReference type="RefSeq" id="WP_188431211.1">
    <property type="nucleotide sequence ID" value="NZ_BAABKH010000014.1"/>
</dbReference>
<dbReference type="PANTHER" id="PTHR39173:SF1">
    <property type="entry name" value="ACETYLTRANSFERASE"/>
    <property type="match status" value="1"/>
</dbReference>
<dbReference type="InterPro" id="IPR000182">
    <property type="entry name" value="GNAT_dom"/>
</dbReference>
<dbReference type="Proteomes" id="UP000605670">
    <property type="component" value="Unassembled WGS sequence"/>
</dbReference>
<dbReference type="EMBL" id="BMEM01000004">
    <property type="protein sequence ID" value="GGF55799.1"/>
    <property type="molecule type" value="Genomic_DNA"/>
</dbReference>
<keyword evidence="3" id="KW-1185">Reference proteome</keyword>
<accession>A0A917F846</accession>
<proteinExistence type="predicted"/>
<dbReference type="AlphaFoldDB" id="A0A917F846"/>
<name>A0A917F846_9MICO</name>
<dbReference type="SUPFAM" id="SSF55729">
    <property type="entry name" value="Acyl-CoA N-acyltransferases (Nat)"/>
    <property type="match status" value="1"/>
</dbReference>
<organism evidence="2 3">
    <name type="scientific">Ornithinimicrobium tianjinense</name>
    <dbReference type="NCBI Taxonomy" id="1195761"/>
    <lineage>
        <taxon>Bacteria</taxon>
        <taxon>Bacillati</taxon>
        <taxon>Actinomycetota</taxon>
        <taxon>Actinomycetes</taxon>
        <taxon>Micrococcales</taxon>
        <taxon>Ornithinimicrobiaceae</taxon>
        <taxon>Ornithinimicrobium</taxon>
    </lineage>
</organism>
<comment type="caution">
    <text evidence="2">The sequence shown here is derived from an EMBL/GenBank/DDBJ whole genome shotgun (WGS) entry which is preliminary data.</text>
</comment>
<feature type="domain" description="N-acetyltransferase" evidence="1">
    <location>
        <begin position="3"/>
        <end position="168"/>
    </location>
</feature>
<reference evidence="2" key="2">
    <citation type="submission" date="2020-09" db="EMBL/GenBank/DDBJ databases">
        <authorList>
            <person name="Sun Q."/>
            <person name="Zhou Y."/>
        </authorList>
    </citation>
    <scope>NUCLEOTIDE SEQUENCE</scope>
    <source>
        <strain evidence="2">CGMCC 1.12160</strain>
    </source>
</reference>